<dbReference type="InterPro" id="IPR058598">
    <property type="entry name" value="Gly_zipper-like_dom"/>
</dbReference>
<gene>
    <name evidence="3" type="ORF">QE375_001233</name>
</gene>
<evidence type="ECO:0000313" key="4">
    <source>
        <dbReference type="Proteomes" id="UP001249291"/>
    </source>
</evidence>
<keyword evidence="1" id="KW-1133">Transmembrane helix</keyword>
<feature type="transmembrane region" description="Helical" evidence="1">
    <location>
        <begin position="32"/>
        <end position="50"/>
    </location>
</feature>
<accession>A0ABU1HQV4</accession>
<proteinExistence type="predicted"/>
<keyword evidence="1" id="KW-0472">Membrane</keyword>
<protein>
    <submittedName>
        <fullName evidence="3">ABC-type nitrate/sulfonate/bicarbonate transport system permease component</fullName>
    </submittedName>
</protein>
<evidence type="ECO:0000256" key="1">
    <source>
        <dbReference type="SAM" id="Phobius"/>
    </source>
</evidence>
<organism evidence="3 4">
    <name type="scientific">Microbacterium foliorum</name>
    <dbReference type="NCBI Taxonomy" id="104336"/>
    <lineage>
        <taxon>Bacteria</taxon>
        <taxon>Bacillati</taxon>
        <taxon>Actinomycetota</taxon>
        <taxon>Actinomycetes</taxon>
        <taxon>Micrococcales</taxon>
        <taxon>Microbacteriaceae</taxon>
        <taxon>Microbacterium</taxon>
    </lineage>
</organism>
<sequence length="90" mass="9253">MWVLARLRIVLRMTESDENSEATENSMKKPGVGIALGMAIGLPIGAGAGMLLFDNVGVGVAFGLALGVAFGAAFESSPKSEKGDKPETAE</sequence>
<keyword evidence="1" id="KW-0812">Transmembrane</keyword>
<evidence type="ECO:0000313" key="3">
    <source>
        <dbReference type="EMBL" id="MDR6141679.1"/>
    </source>
</evidence>
<reference evidence="3 4" key="1">
    <citation type="submission" date="2023-08" db="EMBL/GenBank/DDBJ databases">
        <title>Functional and genomic diversity of the sorghum phyllosphere microbiome.</title>
        <authorList>
            <person name="Shade A."/>
        </authorList>
    </citation>
    <scope>NUCLEOTIDE SEQUENCE [LARGE SCALE GENOMIC DNA]</scope>
    <source>
        <strain evidence="3 4">SORGH_AS_0445</strain>
    </source>
</reference>
<keyword evidence="4" id="KW-1185">Reference proteome</keyword>
<dbReference type="Pfam" id="PF26273">
    <property type="entry name" value="Gly_zipper"/>
    <property type="match status" value="1"/>
</dbReference>
<dbReference type="Proteomes" id="UP001249291">
    <property type="component" value="Unassembled WGS sequence"/>
</dbReference>
<evidence type="ECO:0000259" key="2">
    <source>
        <dbReference type="Pfam" id="PF26273"/>
    </source>
</evidence>
<dbReference type="EMBL" id="JAVIZQ010000001">
    <property type="protein sequence ID" value="MDR6141679.1"/>
    <property type="molecule type" value="Genomic_DNA"/>
</dbReference>
<feature type="domain" description="Glycine zipper-like" evidence="2">
    <location>
        <begin position="26"/>
        <end position="76"/>
    </location>
</feature>
<comment type="caution">
    <text evidence="3">The sequence shown here is derived from an EMBL/GenBank/DDBJ whole genome shotgun (WGS) entry which is preliminary data.</text>
</comment>
<feature type="transmembrane region" description="Helical" evidence="1">
    <location>
        <begin position="56"/>
        <end position="74"/>
    </location>
</feature>
<name>A0ABU1HQV4_9MICO</name>